<organism evidence="2 3">
    <name type="scientific">Trichomalopsis sarcophagae</name>
    <dbReference type="NCBI Taxonomy" id="543379"/>
    <lineage>
        <taxon>Eukaryota</taxon>
        <taxon>Metazoa</taxon>
        <taxon>Ecdysozoa</taxon>
        <taxon>Arthropoda</taxon>
        <taxon>Hexapoda</taxon>
        <taxon>Insecta</taxon>
        <taxon>Pterygota</taxon>
        <taxon>Neoptera</taxon>
        <taxon>Endopterygota</taxon>
        <taxon>Hymenoptera</taxon>
        <taxon>Apocrita</taxon>
        <taxon>Proctotrupomorpha</taxon>
        <taxon>Chalcidoidea</taxon>
        <taxon>Pteromalidae</taxon>
        <taxon>Pteromalinae</taxon>
        <taxon>Trichomalopsis</taxon>
    </lineage>
</organism>
<evidence type="ECO:0000313" key="3">
    <source>
        <dbReference type="Proteomes" id="UP000215335"/>
    </source>
</evidence>
<evidence type="ECO:0000256" key="1">
    <source>
        <dbReference type="SAM" id="SignalP"/>
    </source>
</evidence>
<keyword evidence="3" id="KW-1185">Reference proteome</keyword>
<proteinExistence type="predicted"/>
<protein>
    <submittedName>
        <fullName evidence="2">Uncharacterized protein</fullName>
    </submittedName>
</protein>
<evidence type="ECO:0000313" key="2">
    <source>
        <dbReference type="EMBL" id="OXU32293.1"/>
    </source>
</evidence>
<accession>A0A232FP00</accession>
<comment type="caution">
    <text evidence="2">The sequence shown here is derived from an EMBL/GenBank/DDBJ whole genome shotgun (WGS) entry which is preliminary data.</text>
</comment>
<gene>
    <name evidence="2" type="ORF">TSAR_007069</name>
</gene>
<keyword evidence="1" id="KW-0732">Signal</keyword>
<dbReference type="Proteomes" id="UP000215335">
    <property type="component" value="Unassembled WGS sequence"/>
</dbReference>
<feature type="signal peptide" evidence="1">
    <location>
        <begin position="1"/>
        <end position="20"/>
    </location>
</feature>
<feature type="chain" id="PRO_5012218136" evidence="1">
    <location>
        <begin position="21"/>
        <end position="75"/>
    </location>
</feature>
<dbReference type="AlphaFoldDB" id="A0A232FP00"/>
<dbReference type="EMBL" id="NNAY01000002">
    <property type="protein sequence ID" value="OXU32293.1"/>
    <property type="molecule type" value="Genomic_DNA"/>
</dbReference>
<sequence length="75" mass="8794">MKAVYLLLVILIFTSGMVQCRPLPECEDRNCLSNEAITRALIVCFQKKNECFPTTVRPLEVRKRYMTEQHYDRIG</sequence>
<name>A0A232FP00_9HYME</name>
<reference evidence="2 3" key="1">
    <citation type="journal article" date="2017" name="Curr. Biol.">
        <title>The Evolution of Venom by Co-option of Single-Copy Genes.</title>
        <authorList>
            <person name="Martinson E.O."/>
            <person name="Mrinalini"/>
            <person name="Kelkar Y.D."/>
            <person name="Chang C.H."/>
            <person name="Werren J.H."/>
        </authorList>
    </citation>
    <scope>NUCLEOTIDE SEQUENCE [LARGE SCALE GENOMIC DNA]</scope>
    <source>
        <strain evidence="2 3">Alberta</strain>
        <tissue evidence="2">Whole body</tissue>
    </source>
</reference>